<keyword evidence="2" id="KW-1185">Reference proteome</keyword>
<dbReference type="AlphaFoldDB" id="A0A9W6PA99"/>
<dbReference type="Pfam" id="PF08843">
    <property type="entry name" value="AbiEii"/>
    <property type="match status" value="1"/>
</dbReference>
<reference evidence="1" key="1">
    <citation type="submission" date="2023-02" db="EMBL/GenBank/DDBJ databases">
        <title>Nocardiopsis ansamitocini NBRC 112285.</title>
        <authorList>
            <person name="Ichikawa N."/>
            <person name="Sato H."/>
            <person name="Tonouchi N."/>
        </authorList>
    </citation>
    <scope>NUCLEOTIDE SEQUENCE</scope>
    <source>
        <strain evidence="1">NBRC 112285</strain>
    </source>
</reference>
<dbReference type="RefSeq" id="WP_285762045.1">
    <property type="nucleotide sequence ID" value="NZ_BSQG01000017.1"/>
</dbReference>
<comment type="caution">
    <text evidence="1">The sequence shown here is derived from an EMBL/GenBank/DDBJ whole genome shotgun (WGS) entry which is preliminary data.</text>
</comment>
<name>A0A9W6PA99_9ACTN</name>
<gene>
    <name evidence="1" type="ORF">Nans01_48550</name>
</gene>
<dbReference type="InterPro" id="IPR014942">
    <property type="entry name" value="AbiEii"/>
</dbReference>
<accession>A0A9W6PA99</accession>
<organism evidence="1 2">
    <name type="scientific">Nocardiopsis ansamitocini</name>
    <dbReference type="NCBI Taxonomy" id="1670832"/>
    <lineage>
        <taxon>Bacteria</taxon>
        <taxon>Bacillati</taxon>
        <taxon>Actinomycetota</taxon>
        <taxon>Actinomycetes</taxon>
        <taxon>Streptosporangiales</taxon>
        <taxon>Nocardiopsidaceae</taxon>
        <taxon>Nocardiopsis</taxon>
    </lineage>
</organism>
<proteinExistence type="predicted"/>
<evidence type="ECO:0008006" key="3">
    <source>
        <dbReference type="Google" id="ProtNLM"/>
    </source>
</evidence>
<dbReference type="Proteomes" id="UP001165092">
    <property type="component" value="Unassembled WGS sequence"/>
</dbReference>
<evidence type="ECO:0000313" key="2">
    <source>
        <dbReference type="Proteomes" id="UP001165092"/>
    </source>
</evidence>
<dbReference type="EMBL" id="BSQG01000017">
    <property type="protein sequence ID" value="GLU50504.1"/>
    <property type="molecule type" value="Genomic_DNA"/>
</dbReference>
<sequence>MTLPYKTPTAFRRALTDRLRSQARPNGPWPLPELQRQFAYDRLLARLYLVDDNWIVKGATALLARELAVRRTVDIDLYRATNREAAERDLREAAAQNIGDWFHFETGRSTPISDGANGVRIPVTSRLGATVWTKFHVDVVAENIRMTGTAEDIPPLPPLDVPGLERSGYRAYPLVDHIADKTCAILERHGPERRPSTRFKDLVDIVSIVNRAALSADEQRNALYSEAERRVLVLPREFSVPDRSLWEPGYAAEAARALALPADTLDRALAAVSLFLDPLLHGTAQGNWDPHTASWRSLE</sequence>
<evidence type="ECO:0000313" key="1">
    <source>
        <dbReference type="EMBL" id="GLU50504.1"/>
    </source>
</evidence>
<protein>
    <recommendedName>
        <fullName evidence="3">Nucleotidyl transferase AbiEii/AbiGii toxin family protein</fullName>
    </recommendedName>
</protein>